<name>A0A086MRQ3_9ACTN</name>
<gene>
    <name evidence="1" type="ORF">FM21_32755</name>
</gene>
<evidence type="ECO:0000313" key="2">
    <source>
        <dbReference type="Proteomes" id="UP000029095"/>
    </source>
</evidence>
<dbReference type="AlphaFoldDB" id="A0A086MRQ3"/>
<reference evidence="1 2" key="1">
    <citation type="submission" date="2014-05" db="EMBL/GenBank/DDBJ databases">
        <title>Complete genome sequence of the Streptomyces mutabilis TRM45540.</title>
        <authorList>
            <person name="Luo X."/>
            <person name="Zhang L."/>
        </authorList>
    </citation>
    <scope>NUCLEOTIDE SEQUENCE [LARGE SCALE GENOMIC DNA]</scope>
    <source>
        <strain evidence="1 2">TRM45540</strain>
    </source>
</reference>
<sequence length="304" mass="33066">MSAATTVEDVYLTIEESARLLGVPCSPEKIRPVLTAYGEGLADAGMVLSVATGANPPEDLDYTITVPATGPDPYAVALSEGFVTKPDHPVAGLLPDLRARVPVSEYFIDGGIVSGFSKIYAHFPGDTLPVAQLADLPSMPPSVAGNADLFARHHMHDVAMVGINYRSRAVNLYFAQLPSAFRTAHNIRSLNRALGLPEPQGPSLRFAQRSFRCYVTLGWESPRIEKICYAPAPVRDWDPSALPVLLDPRIEKFVRDTRCTYPGPPFVIAALKWSASGQHLNLGPYLRLSPLLRDLLHEVTGEKV</sequence>
<evidence type="ECO:0008006" key="3">
    <source>
        <dbReference type="Google" id="ProtNLM"/>
    </source>
</evidence>
<dbReference type="GO" id="GO:0016740">
    <property type="term" value="F:transferase activity"/>
    <property type="evidence" value="ECO:0007669"/>
    <property type="project" value="InterPro"/>
</dbReference>
<dbReference type="RefSeq" id="WP_043384953.1">
    <property type="nucleotide sequence ID" value="NZ_KN039949.1"/>
</dbReference>
<dbReference type="InterPro" id="IPR020965">
    <property type="entry name" value="Prenyltransferase_CloQ"/>
</dbReference>
<dbReference type="SUPFAM" id="SSF143492">
    <property type="entry name" value="Prenyltransferase-like"/>
    <property type="match status" value="1"/>
</dbReference>
<evidence type="ECO:0000313" key="1">
    <source>
        <dbReference type="EMBL" id="KFG71571.1"/>
    </source>
</evidence>
<dbReference type="HOGENOM" id="CLU_061521_0_0_11"/>
<proteinExistence type="predicted"/>
<dbReference type="EMBL" id="JNFQ01000006">
    <property type="protein sequence ID" value="KFG71571.1"/>
    <property type="molecule type" value="Genomic_DNA"/>
</dbReference>
<protein>
    <recommendedName>
        <fullName evidence="3">Prenyltransferase</fullName>
    </recommendedName>
</protein>
<organism evidence="1 2">
    <name type="scientific">Streptomyces mutabilis</name>
    <dbReference type="NCBI Taxonomy" id="67332"/>
    <lineage>
        <taxon>Bacteria</taxon>
        <taxon>Bacillati</taxon>
        <taxon>Actinomycetota</taxon>
        <taxon>Actinomycetes</taxon>
        <taxon>Kitasatosporales</taxon>
        <taxon>Streptomycetaceae</taxon>
        <taxon>Streptomyces</taxon>
    </lineage>
</organism>
<comment type="caution">
    <text evidence="1">The sequence shown here is derived from an EMBL/GenBank/DDBJ whole genome shotgun (WGS) entry which is preliminary data.</text>
</comment>
<accession>A0A086MRQ3</accession>
<dbReference type="Pfam" id="PF11468">
    <property type="entry name" value="PTase_Orf2"/>
    <property type="match status" value="1"/>
</dbReference>
<keyword evidence="2" id="KW-1185">Reference proteome</keyword>
<dbReference type="Proteomes" id="UP000029095">
    <property type="component" value="Unassembled WGS sequence"/>
</dbReference>
<dbReference type="InterPro" id="IPR036239">
    <property type="entry name" value="PrenylTrfase-like_sf"/>
</dbReference>
<dbReference type="STRING" id="1915400.FM21_32755"/>